<dbReference type="STRING" id="1457154.CAPSK01_002939"/>
<gene>
    <name evidence="1" type="ORF">CAPSK01_002939</name>
</gene>
<accession>A0A084XYF4</accession>
<sequence length="44" mass="5167">MALAEQHDIHPNQITDWKLQRLDFLSFDAEFEHVDKQAELLSAD</sequence>
<proteinExistence type="predicted"/>
<reference evidence="1 2" key="1">
    <citation type="submission" date="2014-07" db="EMBL/GenBank/DDBJ databases">
        <title>Expanding our view of genomic diversity in Candidatus Accumulibacter clades.</title>
        <authorList>
            <person name="Skennerton C.T."/>
            <person name="Barr J.J."/>
            <person name="Slater F.R."/>
            <person name="Bond P.L."/>
            <person name="Tyson G.W."/>
        </authorList>
    </citation>
    <scope>NUCLEOTIDE SEQUENCE [LARGE SCALE GENOMIC DNA]</scope>
    <source>
        <strain evidence="2">SK-01</strain>
    </source>
</reference>
<dbReference type="AlphaFoldDB" id="A0A084XYF4"/>
<evidence type="ECO:0008006" key="3">
    <source>
        <dbReference type="Google" id="ProtNLM"/>
    </source>
</evidence>
<protein>
    <recommendedName>
        <fullName evidence="3">Transposase</fullName>
    </recommendedName>
</protein>
<dbReference type="Proteomes" id="UP000019812">
    <property type="component" value="Unassembled WGS sequence"/>
</dbReference>
<dbReference type="EMBL" id="JDSS02000027">
    <property type="protein sequence ID" value="KFB67498.1"/>
    <property type="molecule type" value="Genomic_DNA"/>
</dbReference>
<evidence type="ECO:0000313" key="1">
    <source>
        <dbReference type="EMBL" id="KFB67498.1"/>
    </source>
</evidence>
<organism evidence="1 2">
    <name type="scientific">Candidatus Accumulibacter vicinus</name>
    <dbReference type="NCBI Taxonomy" id="2954382"/>
    <lineage>
        <taxon>Bacteria</taxon>
        <taxon>Pseudomonadati</taxon>
        <taxon>Pseudomonadota</taxon>
        <taxon>Betaproteobacteria</taxon>
        <taxon>Candidatus Accumulibacter</taxon>
    </lineage>
</organism>
<name>A0A084XYF4_9PROT</name>
<evidence type="ECO:0000313" key="2">
    <source>
        <dbReference type="Proteomes" id="UP000019812"/>
    </source>
</evidence>
<comment type="caution">
    <text evidence="1">The sequence shown here is derived from an EMBL/GenBank/DDBJ whole genome shotgun (WGS) entry which is preliminary data.</text>
</comment>